<keyword evidence="2" id="KW-0813">Transport</keyword>
<sequence>MTPRLSSPGPSRRSVLAGGLGAGTLLALAACRPPSEQPTGSASGFQIPDPASPLPEGDVTIRLMDSGDTKVPYWQQLLAAYSEKHPNVTNEYDGLPWEQIDELVPLGVRNGTLHDVFQLAPGSALHSQAISEGWVQPLDDIMPNFDEWKAQYPEGQLVEGIHMFDGKTYCLPSTADMRYEICLMYSRQLMNDAGYDPEEAPLSWDEYRDAARRITQAGDGQVYGIVLEGAQTARLEAYINGFANQLGAFGSDPRTGEIDYTTDGWMQSFELLQALLADGSIFPGSTSLQAPQAWPRVPSGSAGMVTAGPWVITLWENDSPDFEFGVGAHPRPEADAVPLGLPLGRGNDAMFVYAETEVPEFVGDLLAYHGSPDAAEQWGRIVGPGSPPPFPDVVAALADEWTDAGNRSVELAEGLVLLPNAIIKNPNVARANQEMPPLTPSLGEIVAGVMDGSITDVRPALQDLTDRARRQREDGVAAAQQAGVEVELSDWEFPNYVPGESYTPEKYDEL</sequence>
<feature type="region of interest" description="Disordered" evidence="3">
    <location>
        <begin position="32"/>
        <end position="57"/>
    </location>
</feature>
<proteinExistence type="inferred from homology"/>
<dbReference type="InterPro" id="IPR050490">
    <property type="entry name" value="Bact_solute-bd_prot1"/>
</dbReference>
<gene>
    <name evidence="4" type="ORF">ACFQQL_14885</name>
</gene>
<dbReference type="EMBL" id="JBHTCQ010000003">
    <property type="protein sequence ID" value="MFC7406401.1"/>
    <property type="molecule type" value="Genomic_DNA"/>
</dbReference>
<dbReference type="PANTHER" id="PTHR43649">
    <property type="entry name" value="ARABINOSE-BINDING PROTEIN-RELATED"/>
    <property type="match status" value="1"/>
</dbReference>
<dbReference type="SUPFAM" id="SSF53850">
    <property type="entry name" value="Periplasmic binding protein-like II"/>
    <property type="match status" value="1"/>
</dbReference>
<evidence type="ECO:0000256" key="1">
    <source>
        <dbReference type="ARBA" id="ARBA00008520"/>
    </source>
</evidence>
<evidence type="ECO:0000313" key="4">
    <source>
        <dbReference type="EMBL" id="MFC7406401.1"/>
    </source>
</evidence>
<dbReference type="PANTHER" id="PTHR43649:SF29">
    <property type="entry name" value="OSMOPROTECTIVE COMPOUNDS-BINDING PROTEIN GGTB"/>
    <property type="match status" value="1"/>
</dbReference>
<dbReference type="Pfam" id="PF01547">
    <property type="entry name" value="SBP_bac_1"/>
    <property type="match status" value="1"/>
</dbReference>
<name>A0ABW2QAW1_9MICO</name>
<dbReference type="InterPro" id="IPR006059">
    <property type="entry name" value="SBP"/>
</dbReference>
<dbReference type="RefSeq" id="WP_382395765.1">
    <property type="nucleotide sequence ID" value="NZ_JBHTCQ010000003.1"/>
</dbReference>
<dbReference type="InterPro" id="IPR006311">
    <property type="entry name" value="TAT_signal"/>
</dbReference>
<evidence type="ECO:0000256" key="2">
    <source>
        <dbReference type="ARBA" id="ARBA00022448"/>
    </source>
</evidence>
<evidence type="ECO:0000313" key="5">
    <source>
        <dbReference type="Proteomes" id="UP001596455"/>
    </source>
</evidence>
<dbReference type="Proteomes" id="UP001596455">
    <property type="component" value="Unassembled WGS sequence"/>
</dbReference>
<dbReference type="PROSITE" id="PS51257">
    <property type="entry name" value="PROKAR_LIPOPROTEIN"/>
    <property type="match status" value="1"/>
</dbReference>
<accession>A0ABW2QAW1</accession>
<reference evidence="5" key="1">
    <citation type="journal article" date="2019" name="Int. J. Syst. Evol. Microbiol.">
        <title>The Global Catalogue of Microorganisms (GCM) 10K type strain sequencing project: providing services to taxonomists for standard genome sequencing and annotation.</title>
        <authorList>
            <consortium name="The Broad Institute Genomics Platform"/>
            <consortium name="The Broad Institute Genome Sequencing Center for Infectious Disease"/>
            <person name="Wu L."/>
            <person name="Ma J."/>
        </authorList>
    </citation>
    <scope>NUCLEOTIDE SEQUENCE [LARGE SCALE GENOMIC DNA]</scope>
    <source>
        <strain evidence="5">JCM 1490</strain>
    </source>
</reference>
<comment type="caution">
    <text evidence="4">The sequence shown here is derived from an EMBL/GenBank/DDBJ whole genome shotgun (WGS) entry which is preliminary data.</text>
</comment>
<comment type="similarity">
    <text evidence="1">Belongs to the bacterial solute-binding protein 1 family.</text>
</comment>
<evidence type="ECO:0000256" key="3">
    <source>
        <dbReference type="SAM" id="MobiDB-lite"/>
    </source>
</evidence>
<dbReference type="PROSITE" id="PS51318">
    <property type="entry name" value="TAT"/>
    <property type="match status" value="1"/>
</dbReference>
<organism evidence="4 5">
    <name type="scientific">Georgenia alba</name>
    <dbReference type="NCBI Taxonomy" id="2233858"/>
    <lineage>
        <taxon>Bacteria</taxon>
        <taxon>Bacillati</taxon>
        <taxon>Actinomycetota</taxon>
        <taxon>Actinomycetes</taxon>
        <taxon>Micrococcales</taxon>
        <taxon>Bogoriellaceae</taxon>
        <taxon>Georgenia</taxon>
    </lineage>
</organism>
<keyword evidence="5" id="KW-1185">Reference proteome</keyword>
<protein>
    <submittedName>
        <fullName evidence="4">ABC transporter substrate-binding protein</fullName>
    </submittedName>
</protein>
<dbReference type="Gene3D" id="3.40.190.10">
    <property type="entry name" value="Periplasmic binding protein-like II"/>
    <property type="match status" value="1"/>
</dbReference>